<protein>
    <submittedName>
        <fullName evidence="2">Putative secreted protein</fullName>
    </submittedName>
</protein>
<evidence type="ECO:0000256" key="1">
    <source>
        <dbReference type="SAM" id="SignalP"/>
    </source>
</evidence>
<keyword evidence="1" id="KW-0732">Signal</keyword>
<proteinExistence type="predicted"/>
<accession>A0A2M4B574</accession>
<name>A0A2M4B574_9DIPT</name>
<evidence type="ECO:0000313" key="2">
    <source>
        <dbReference type="EMBL" id="MBW48150.1"/>
    </source>
</evidence>
<feature type="signal peptide" evidence="1">
    <location>
        <begin position="1"/>
        <end position="21"/>
    </location>
</feature>
<dbReference type="AlphaFoldDB" id="A0A2M4B574"/>
<feature type="chain" id="PRO_5014701619" evidence="1">
    <location>
        <begin position="22"/>
        <end position="91"/>
    </location>
</feature>
<dbReference type="EMBL" id="GGFK01014829">
    <property type="protein sequence ID" value="MBW48150.1"/>
    <property type="molecule type" value="Transcribed_RNA"/>
</dbReference>
<sequence>MPTNTRAAALLSMACSSQILATCSTSSVSLTFTRSVASRSQLCSSISPSGSISFTPLSWAGLCEAVIMTPIAWLAFARERNAASTPIRNIT</sequence>
<reference evidence="2" key="1">
    <citation type="submission" date="2018-01" db="EMBL/GenBank/DDBJ databases">
        <title>An insight into the sialome of Amazonian anophelines.</title>
        <authorList>
            <person name="Ribeiro J.M."/>
            <person name="Scarpassa V."/>
            <person name="Calvo E."/>
        </authorList>
    </citation>
    <scope>NUCLEOTIDE SEQUENCE</scope>
    <source>
        <tissue evidence="2">Salivary glands</tissue>
    </source>
</reference>
<organism evidence="2">
    <name type="scientific">Anopheles triannulatus</name>
    <dbReference type="NCBI Taxonomy" id="58253"/>
    <lineage>
        <taxon>Eukaryota</taxon>
        <taxon>Metazoa</taxon>
        <taxon>Ecdysozoa</taxon>
        <taxon>Arthropoda</taxon>
        <taxon>Hexapoda</taxon>
        <taxon>Insecta</taxon>
        <taxon>Pterygota</taxon>
        <taxon>Neoptera</taxon>
        <taxon>Endopterygota</taxon>
        <taxon>Diptera</taxon>
        <taxon>Nematocera</taxon>
        <taxon>Culicoidea</taxon>
        <taxon>Culicidae</taxon>
        <taxon>Anophelinae</taxon>
        <taxon>Anopheles</taxon>
    </lineage>
</organism>